<dbReference type="AlphaFoldDB" id="A0A644Z6Q3"/>
<proteinExistence type="predicted"/>
<protein>
    <submittedName>
        <fullName evidence="1">Uncharacterized protein</fullName>
    </submittedName>
</protein>
<reference evidence="1" key="1">
    <citation type="submission" date="2019-08" db="EMBL/GenBank/DDBJ databases">
        <authorList>
            <person name="Kucharzyk K."/>
            <person name="Murdoch R.W."/>
            <person name="Higgins S."/>
            <person name="Loffler F."/>
        </authorList>
    </citation>
    <scope>NUCLEOTIDE SEQUENCE</scope>
</reference>
<gene>
    <name evidence="1" type="ORF">SDC9_83164</name>
</gene>
<organism evidence="1">
    <name type="scientific">bioreactor metagenome</name>
    <dbReference type="NCBI Taxonomy" id="1076179"/>
    <lineage>
        <taxon>unclassified sequences</taxon>
        <taxon>metagenomes</taxon>
        <taxon>ecological metagenomes</taxon>
    </lineage>
</organism>
<accession>A0A644Z6Q3</accession>
<comment type="caution">
    <text evidence="1">The sequence shown here is derived from an EMBL/GenBank/DDBJ whole genome shotgun (WGS) entry which is preliminary data.</text>
</comment>
<sequence>MVVHTSSARIGLLVGVWVAVDLGKELLKGQQSGRHHPGLVTVVAGAPITFLIGMGDGDLG</sequence>
<name>A0A644Z6Q3_9ZZZZ</name>
<dbReference type="EMBL" id="VSSQ01007648">
    <property type="protein sequence ID" value="MPM36565.1"/>
    <property type="molecule type" value="Genomic_DNA"/>
</dbReference>
<evidence type="ECO:0000313" key="1">
    <source>
        <dbReference type="EMBL" id="MPM36565.1"/>
    </source>
</evidence>